<dbReference type="SMART" id="SM00268">
    <property type="entry name" value="ACTIN"/>
    <property type="match status" value="1"/>
</dbReference>
<keyword evidence="6" id="KW-1185">Reference proteome</keyword>
<evidence type="ECO:0000313" key="6">
    <source>
        <dbReference type="Proteomes" id="UP000094455"/>
    </source>
</evidence>
<name>A0A1E3NJN8_9ASCO</name>
<proteinExistence type="inferred from homology"/>
<dbReference type="AlphaFoldDB" id="A0A1E3NJN8"/>
<dbReference type="Pfam" id="PF00022">
    <property type="entry name" value="Actin"/>
    <property type="match status" value="1"/>
</dbReference>
<dbReference type="Proteomes" id="UP000094455">
    <property type="component" value="Unassembled WGS sequence"/>
</dbReference>
<comment type="subcellular location">
    <subcellularLocation>
        <location evidence="1">Cytoplasm</location>
        <location evidence="1">Cytoskeleton</location>
    </subcellularLocation>
</comment>
<dbReference type="GeneID" id="30180885"/>
<dbReference type="InterPro" id="IPR004000">
    <property type="entry name" value="Actin"/>
</dbReference>
<dbReference type="Gene3D" id="3.90.640.10">
    <property type="entry name" value="Actin, Chain A, domain 4"/>
    <property type="match status" value="1"/>
</dbReference>
<dbReference type="Gene3D" id="3.30.420.40">
    <property type="match status" value="2"/>
</dbReference>
<evidence type="ECO:0000256" key="3">
    <source>
        <dbReference type="ARBA" id="ARBA00023212"/>
    </source>
</evidence>
<comment type="similarity">
    <text evidence="4">Belongs to the actin family. ARP1 subfamily.</text>
</comment>
<keyword evidence="2" id="KW-0963">Cytoplasm</keyword>
<organism evidence="5 6">
    <name type="scientific">Pichia membranifaciens NRRL Y-2026</name>
    <dbReference type="NCBI Taxonomy" id="763406"/>
    <lineage>
        <taxon>Eukaryota</taxon>
        <taxon>Fungi</taxon>
        <taxon>Dikarya</taxon>
        <taxon>Ascomycota</taxon>
        <taxon>Saccharomycotina</taxon>
        <taxon>Pichiomycetes</taxon>
        <taxon>Pichiales</taxon>
        <taxon>Pichiaceae</taxon>
        <taxon>Pichia</taxon>
    </lineage>
</organism>
<protein>
    <recommendedName>
        <fullName evidence="7">Actin</fullName>
    </recommendedName>
</protein>
<keyword evidence="3" id="KW-0206">Cytoskeleton</keyword>
<dbReference type="RefSeq" id="XP_019017477.1">
    <property type="nucleotide sequence ID" value="XM_019164198.1"/>
</dbReference>
<gene>
    <name evidence="5" type="ORF">PICMEDRAFT_72442</name>
</gene>
<dbReference type="SUPFAM" id="SSF53067">
    <property type="entry name" value="Actin-like ATPase domain"/>
    <property type="match status" value="2"/>
</dbReference>
<accession>A0A1E3NJN8</accession>
<dbReference type="GO" id="GO:0005856">
    <property type="term" value="C:cytoskeleton"/>
    <property type="evidence" value="ECO:0007669"/>
    <property type="project" value="UniProtKB-SubCell"/>
</dbReference>
<dbReference type="PANTHER" id="PTHR11937">
    <property type="entry name" value="ACTIN"/>
    <property type="match status" value="1"/>
</dbReference>
<evidence type="ECO:0000256" key="1">
    <source>
        <dbReference type="ARBA" id="ARBA00004245"/>
    </source>
</evidence>
<dbReference type="STRING" id="763406.A0A1E3NJN8"/>
<dbReference type="FunFam" id="3.30.420.40:FF:000188">
    <property type="entry name" value="Actin like 6B"/>
    <property type="match status" value="1"/>
</dbReference>
<sequence>MAAMEELYNQPIVLDNGSGTIRCGFSSDELPRVSYSNILGRPKYHKIDYLPSDINPDDTFVGNQAQLRRGLLKLTYPIEHGTINDWNTLELIWQQLLLHDLMESNTLASQGNEVSLKEHTMLITEHPFSQRRQREKMCEILFESFGLGAVNVAIPAVLSLYSTGRTTGVAVDVGDGVCCVAPVFDGFALPGSMSRINIAGRDITRQLQIEIMKDGYCLNSSSEFEIVRNMKERIGFVNASATPVKLNSYNADDQVEKFQLPDGKFLRVQKDSLSRPSELLFQPQSFGPEEQSIQDALYKSIMGADVDIRGKFFETIVLSGGCTMLRNFGSRLLHELRGIDQEVKLKIYASPERKNNTFVGGSILSSLSTFNNIVVSKRQFMEDPALVHDLYF</sequence>
<dbReference type="OrthoDB" id="5132116at2759"/>
<evidence type="ECO:0000256" key="2">
    <source>
        <dbReference type="ARBA" id="ARBA00022490"/>
    </source>
</evidence>
<evidence type="ECO:0000256" key="4">
    <source>
        <dbReference type="ARBA" id="ARBA00038483"/>
    </source>
</evidence>
<reference evidence="5 6" key="1">
    <citation type="journal article" date="2016" name="Proc. Natl. Acad. Sci. U.S.A.">
        <title>Comparative genomics of biotechnologically important yeasts.</title>
        <authorList>
            <person name="Riley R."/>
            <person name="Haridas S."/>
            <person name="Wolfe K.H."/>
            <person name="Lopes M.R."/>
            <person name="Hittinger C.T."/>
            <person name="Goeker M."/>
            <person name="Salamov A.A."/>
            <person name="Wisecaver J.H."/>
            <person name="Long T.M."/>
            <person name="Calvey C.H."/>
            <person name="Aerts A.L."/>
            <person name="Barry K.W."/>
            <person name="Choi C."/>
            <person name="Clum A."/>
            <person name="Coughlan A.Y."/>
            <person name="Deshpande S."/>
            <person name="Douglass A.P."/>
            <person name="Hanson S.J."/>
            <person name="Klenk H.-P."/>
            <person name="LaButti K.M."/>
            <person name="Lapidus A."/>
            <person name="Lindquist E.A."/>
            <person name="Lipzen A.M."/>
            <person name="Meier-Kolthoff J.P."/>
            <person name="Ohm R.A."/>
            <person name="Otillar R.P."/>
            <person name="Pangilinan J.L."/>
            <person name="Peng Y."/>
            <person name="Rokas A."/>
            <person name="Rosa C.A."/>
            <person name="Scheuner C."/>
            <person name="Sibirny A.A."/>
            <person name="Slot J.C."/>
            <person name="Stielow J.B."/>
            <person name="Sun H."/>
            <person name="Kurtzman C.P."/>
            <person name="Blackwell M."/>
            <person name="Grigoriev I.V."/>
            <person name="Jeffries T.W."/>
        </authorList>
    </citation>
    <scope>NUCLEOTIDE SEQUENCE [LARGE SCALE GENOMIC DNA]</scope>
    <source>
        <strain evidence="5 6">NRRL Y-2026</strain>
    </source>
</reference>
<dbReference type="InterPro" id="IPR043129">
    <property type="entry name" value="ATPase_NBD"/>
</dbReference>
<dbReference type="PRINTS" id="PR00190">
    <property type="entry name" value="ACTIN"/>
</dbReference>
<evidence type="ECO:0008006" key="7">
    <source>
        <dbReference type="Google" id="ProtNLM"/>
    </source>
</evidence>
<evidence type="ECO:0000313" key="5">
    <source>
        <dbReference type="EMBL" id="ODQ46364.1"/>
    </source>
</evidence>
<dbReference type="EMBL" id="KV454003">
    <property type="protein sequence ID" value="ODQ46364.1"/>
    <property type="molecule type" value="Genomic_DNA"/>
</dbReference>